<evidence type="ECO:0000256" key="9">
    <source>
        <dbReference type="HAMAP-Rule" id="MF_01148"/>
    </source>
</evidence>
<dbReference type="NCBIfam" id="TIGR00546">
    <property type="entry name" value="lnt"/>
    <property type="match status" value="1"/>
</dbReference>
<feature type="transmembrane region" description="Helical" evidence="9">
    <location>
        <begin position="511"/>
        <end position="533"/>
    </location>
</feature>
<evidence type="ECO:0000256" key="1">
    <source>
        <dbReference type="ARBA" id="ARBA00004651"/>
    </source>
</evidence>
<feature type="transmembrane region" description="Helical" evidence="9">
    <location>
        <begin position="149"/>
        <end position="171"/>
    </location>
</feature>
<evidence type="ECO:0000256" key="6">
    <source>
        <dbReference type="ARBA" id="ARBA00022989"/>
    </source>
</evidence>
<organism evidence="11 12">
    <name type="scientific">Tibeticola sediminis</name>
    <dbReference type="NCBI Taxonomy" id="1917811"/>
    <lineage>
        <taxon>Bacteria</taxon>
        <taxon>Pseudomonadati</taxon>
        <taxon>Pseudomonadota</taxon>
        <taxon>Betaproteobacteria</taxon>
        <taxon>Burkholderiales</taxon>
        <taxon>Comamonadaceae</taxon>
        <taxon>Tibeticola</taxon>
    </lineage>
</organism>
<evidence type="ECO:0000256" key="4">
    <source>
        <dbReference type="ARBA" id="ARBA00022679"/>
    </source>
</evidence>
<dbReference type="GO" id="GO:0005886">
    <property type="term" value="C:plasma membrane"/>
    <property type="evidence" value="ECO:0007669"/>
    <property type="project" value="UniProtKB-SubCell"/>
</dbReference>
<comment type="catalytic activity">
    <reaction evidence="9">
        <text>N-terminal S-1,2-diacyl-sn-glyceryl-L-cysteinyl-[lipoprotein] + a glycerophospholipid = N-acyl-S-1,2-diacyl-sn-glyceryl-L-cysteinyl-[lipoprotein] + a 2-acyl-sn-glycero-3-phospholipid + H(+)</text>
        <dbReference type="Rhea" id="RHEA:48228"/>
        <dbReference type="Rhea" id="RHEA-COMP:14681"/>
        <dbReference type="Rhea" id="RHEA-COMP:14684"/>
        <dbReference type="ChEBI" id="CHEBI:15378"/>
        <dbReference type="ChEBI" id="CHEBI:136912"/>
        <dbReference type="ChEBI" id="CHEBI:140656"/>
        <dbReference type="ChEBI" id="CHEBI:140657"/>
        <dbReference type="ChEBI" id="CHEBI:140660"/>
        <dbReference type="EC" id="2.3.1.269"/>
    </reaction>
</comment>
<comment type="similarity">
    <text evidence="2 9">Belongs to the CN hydrolase family. Apolipoprotein N-acyltransferase subfamily.</text>
</comment>
<dbReference type="GO" id="GO:0016410">
    <property type="term" value="F:N-acyltransferase activity"/>
    <property type="evidence" value="ECO:0007669"/>
    <property type="project" value="UniProtKB-UniRule"/>
</dbReference>
<feature type="transmembrane region" description="Helical" evidence="9">
    <location>
        <begin position="83"/>
        <end position="102"/>
    </location>
</feature>
<dbReference type="CDD" id="cd07571">
    <property type="entry name" value="ALP_N-acyl_transferase"/>
    <property type="match status" value="1"/>
</dbReference>
<proteinExistence type="inferred from homology"/>
<dbReference type="Proteomes" id="UP000272193">
    <property type="component" value="Unassembled WGS sequence"/>
</dbReference>
<evidence type="ECO:0000256" key="8">
    <source>
        <dbReference type="ARBA" id="ARBA00023315"/>
    </source>
</evidence>
<sequence>MSTGGRVAEGAVGRGLSPGVLAWAAGAGCLHAWSLAVPGLGQPVWGLQLVALGWLVDRLRGVSTPDADQAPAGWVRAAARGALLAWVFATSALAATFWWLFISMHVYGGLAAPLAVAAVGALAGGLALYYALAGAVVSVCFWRFPGMKWSGAALIFAAAWTLAELARGRLLTGFPWGAGGYAHVDGPLAGYAPWLGVYGMGALAAVVATLLAGAIRAGRGGGVGTAVRLLAGVAAVALLPMASPAFTRSAGEMSVALLQGNIEQGEKFEPARGIVDALQWYGERLRDSRASLVVAPETALPLLPEQLPPGYFDALERRFAEGEQAALIGLPLGNPVEGYTNSALGLAPGRAQPYRYDKHHLVPFGEFIPPMFRWFVDLMHIPLGDFRRGPLQASAFEWEGQRLAPNICYEDLFGEELAVRFARADAAPTALVNLSNIAWFGDTVALAQHLQISRLRALELERPMLRATNTGVTAVIDHRGRVQAMLEPLTRGVLEARFDGRVGRTPYARWVAAWGLWPLALVCFGVLLAVALWSRRPRGVA</sequence>
<dbReference type="OrthoDB" id="9804277at2"/>
<comment type="subcellular location">
    <subcellularLocation>
        <location evidence="1 9">Cell membrane</location>
        <topology evidence="1 9">Multi-pass membrane protein</topology>
    </subcellularLocation>
</comment>
<keyword evidence="6 9" id="KW-1133">Transmembrane helix</keyword>
<dbReference type="Pfam" id="PF20154">
    <property type="entry name" value="LNT_N"/>
    <property type="match status" value="1"/>
</dbReference>
<keyword evidence="3 9" id="KW-1003">Cell membrane</keyword>
<dbReference type="PROSITE" id="PS50263">
    <property type="entry name" value="CN_HYDROLASE"/>
    <property type="match status" value="1"/>
</dbReference>
<evidence type="ECO:0000313" key="12">
    <source>
        <dbReference type="Proteomes" id="UP000272193"/>
    </source>
</evidence>
<comment type="function">
    <text evidence="9">Catalyzes the phospholipid dependent N-acylation of the N-terminal cysteine of apolipoprotein, the last step in lipoprotein maturation.</text>
</comment>
<dbReference type="PROSITE" id="PS51257">
    <property type="entry name" value="PROKAR_LIPOPROTEIN"/>
    <property type="match status" value="1"/>
</dbReference>
<dbReference type="Pfam" id="PF00795">
    <property type="entry name" value="CN_hydrolase"/>
    <property type="match status" value="1"/>
</dbReference>
<comment type="pathway">
    <text evidence="9">Protein modification; lipoprotein biosynthesis (N-acyl transfer).</text>
</comment>
<keyword evidence="7 9" id="KW-0472">Membrane</keyword>
<evidence type="ECO:0000313" key="11">
    <source>
        <dbReference type="EMBL" id="RPE67815.1"/>
    </source>
</evidence>
<gene>
    <name evidence="9" type="primary">lnt</name>
    <name evidence="11" type="ORF">EDC62_1701</name>
</gene>
<keyword evidence="11" id="KW-0449">Lipoprotein</keyword>
<keyword evidence="12" id="KW-1185">Reference proteome</keyword>
<dbReference type="AlphaFoldDB" id="A0A3N4UH55"/>
<feature type="domain" description="CN hydrolase" evidence="10">
    <location>
        <begin position="258"/>
        <end position="500"/>
    </location>
</feature>
<dbReference type="PANTHER" id="PTHR38686">
    <property type="entry name" value="APOLIPOPROTEIN N-ACYLTRANSFERASE"/>
    <property type="match status" value="1"/>
</dbReference>
<evidence type="ECO:0000256" key="2">
    <source>
        <dbReference type="ARBA" id="ARBA00010065"/>
    </source>
</evidence>
<dbReference type="Gene3D" id="3.60.110.10">
    <property type="entry name" value="Carbon-nitrogen hydrolase"/>
    <property type="match status" value="1"/>
</dbReference>
<keyword evidence="4 9" id="KW-0808">Transferase</keyword>
<dbReference type="InterPro" id="IPR045378">
    <property type="entry name" value="LNT_N"/>
</dbReference>
<accession>A0A3N4UH55</accession>
<dbReference type="HAMAP" id="MF_01148">
    <property type="entry name" value="Lnt"/>
    <property type="match status" value="1"/>
</dbReference>
<feature type="transmembrane region" description="Helical" evidence="9">
    <location>
        <begin position="191"/>
        <end position="215"/>
    </location>
</feature>
<keyword evidence="8 9" id="KW-0012">Acyltransferase</keyword>
<evidence type="ECO:0000256" key="7">
    <source>
        <dbReference type="ARBA" id="ARBA00023136"/>
    </source>
</evidence>
<evidence type="ECO:0000256" key="5">
    <source>
        <dbReference type="ARBA" id="ARBA00022692"/>
    </source>
</evidence>
<dbReference type="SUPFAM" id="SSF56317">
    <property type="entry name" value="Carbon-nitrogen hydrolase"/>
    <property type="match status" value="1"/>
</dbReference>
<dbReference type="GO" id="GO:0042158">
    <property type="term" value="P:lipoprotein biosynthetic process"/>
    <property type="evidence" value="ECO:0007669"/>
    <property type="project" value="UniProtKB-UniRule"/>
</dbReference>
<name>A0A3N4UH55_9BURK</name>
<evidence type="ECO:0000256" key="3">
    <source>
        <dbReference type="ARBA" id="ARBA00022475"/>
    </source>
</evidence>
<dbReference type="InterPro" id="IPR036526">
    <property type="entry name" value="C-N_Hydrolase_sf"/>
</dbReference>
<feature type="transmembrane region" description="Helical" evidence="9">
    <location>
        <begin position="227"/>
        <end position="246"/>
    </location>
</feature>
<dbReference type="InterPro" id="IPR004563">
    <property type="entry name" value="Apolipo_AcylTrfase"/>
</dbReference>
<dbReference type="EMBL" id="RKQL01000003">
    <property type="protein sequence ID" value="RPE67815.1"/>
    <property type="molecule type" value="Genomic_DNA"/>
</dbReference>
<keyword evidence="5 9" id="KW-0812">Transmembrane</keyword>
<dbReference type="PANTHER" id="PTHR38686:SF1">
    <property type="entry name" value="APOLIPOPROTEIN N-ACYLTRANSFERASE"/>
    <property type="match status" value="1"/>
</dbReference>
<dbReference type="RefSeq" id="WP_124222598.1">
    <property type="nucleotide sequence ID" value="NZ_RKQL01000003.1"/>
</dbReference>
<dbReference type="UniPathway" id="UPA00666"/>
<feature type="transmembrane region" description="Helical" evidence="9">
    <location>
        <begin position="114"/>
        <end position="142"/>
    </location>
</feature>
<reference evidence="11 12" key="1">
    <citation type="submission" date="2018-11" db="EMBL/GenBank/DDBJ databases">
        <title>Genomic Encyclopedia of Type Strains, Phase IV (KMG-IV): sequencing the most valuable type-strain genomes for metagenomic binning, comparative biology and taxonomic classification.</title>
        <authorList>
            <person name="Goeker M."/>
        </authorList>
    </citation>
    <scope>NUCLEOTIDE SEQUENCE [LARGE SCALE GENOMIC DNA]</scope>
    <source>
        <strain evidence="11 12">DSM 101684</strain>
    </source>
</reference>
<dbReference type="EC" id="2.3.1.269" evidence="9"/>
<evidence type="ECO:0000259" key="10">
    <source>
        <dbReference type="PROSITE" id="PS50263"/>
    </source>
</evidence>
<comment type="caution">
    <text evidence="11">The sequence shown here is derived from an EMBL/GenBank/DDBJ whole genome shotgun (WGS) entry which is preliminary data.</text>
</comment>
<dbReference type="InterPro" id="IPR003010">
    <property type="entry name" value="C-N_Hydrolase"/>
</dbReference>
<protein>
    <recommendedName>
        <fullName evidence="9">Apolipoprotein N-acyltransferase</fullName>
        <shortName evidence="9">ALP N-acyltransferase</shortName>
        <ecNumber evidence="9">2.3.1.269</ecNumber>
    </recommendedName>
</protein>